<feature type="compositionally biased region" description="Basic and acidic residues" evidence="1">
    <location>
        <begin position="8"/>
        <end position="29"/>
    </location>
</feature>
<evidence type="ECO:0000256" key="1">
    <source>
        <dbReference type="SAM" id="MobiDB-lite"/>
    </source>
</evidence>
<feature type="region of interest" description="Disordered" evidence="1">
    <location>
        <begin position="1"/>
        <end position="45"/>
    </location>
</feature>
<accession>A0ABS8UKR7</accession>
<protein>
    <submittedName>
        <fullName evidence="2">Uncharacterized protein</fullName>
    </submittedName>
</protein>
<dbReference type="EMBL" id="JACEIK010002044">
    <property type="protein sequence ID" value="MCD9558679.1"/>
    <property type="molecule type" value="Genomic_DNA"/>
</dbReference>
<sequence>MYGKCGIRKREGRTNAGHFDLKSQRKDRVPSQPFSRTPISSSQPSSDALAVSAILEVSFVCPFSSVLSPAAKMVESVEVEEEPLSKGLVPRVSAVKMTDRAITEEPGQTPSSLTAEDKLIVQSLEQMDQGGSPSHIGETNAEPSSSLRSSTELPSSLCWDGTLGELNI</sequence>
<name>A0ABS8UKR7_DATST</name>
<reference evidence="2 3" key="1">
    <citation type="journal article" date="2021" name="BMC Genomics">
        <title>Datura genome reveals duplications of psychoactive alkaloid biosynthetic genes and high mutation rate following tissue culture.</title>
        <authorList>
            <person name="Rajewski A."/>
            <person name="Carter-House D."/>
            <person name="Stajich J."/>
            <person name="Litt A."/>
        </authorList>
    </citation>
    <scope>NUCLEOTIDE SEQUENCE [LARGE SCALE GENOMIC DNA]</scope>
    <source>
        <strain evidence="2">AR-01</strain>
    </source>
</reference>
<feature type="compositionally biased region" description="Low complexity" evidence="1">
    <location>
        <begin position="35"/>
        <end position="45"/>
    </location>
</feature>
<evidence type="ECO:0000313" key="2">
    <source>
        <dbReference type="EMBL" id="MCD9558679.1"/>
    </source>
</evidence>
<proteinExistence type="predicted"/>
<feature type="compositionally biased region" description="Low complexity" evidence="1">
    <location>
        <begin position="142"/>
        <end position="157"/>
    </location>
</feature>
<feature type="region of interest" description="Disordered" evidence="1">
    <location>
        <begin position="124"/>
        <end position="158"/>
    </location>
</feature>
<comment type="caution">
    <text evidence="2">The sequence shown here is derived from an EMBL/GenBank/DDBJ whole genome shotgun (WGS) entry which is preliminary data.</text>
</comment>
<gene>
    <name evidence="2" type="ORF">HAX54_016213</name>
</gene>
<keyword evidence="3" id="KW-1185">Reference proteome</keyword>
<evidence type="ECO:0000313" key="3">
    <source>
        <dbReference type="Proteomes" id="UP000823775"/>
    </source>
</evidence>
<organism evidence="2 3">
    <name type="scientific">Datura stramonium</name>
    <name type="common">Jimsonweed</name>
    <name type="synonym">Common thornapple</name>
    <dbReference type="NCBI Taxonomy" id="4076"/>
    <lineage>
        <taxon>Eukaryota</taxon>
        <taxon>Viridiplantae</taxon>
        <taxon>Streptophyta</taxon>
        <taxon>Embryophyta</taxon>
        <taxon>Tracheophyta</taxon>
        <taxon>Spermatophyta</taxon>
        <taxon>Magnoliopsida</taxon>
        <taxon>eudicotyledons</taxon>
        <taxon>Gunneridae</taxon>
        <taxon>Pentapetalae</taxon>
        <taxon>asterids</taxon>
        <taxon>lamiids</taxon>
        <taxon>Solanales</taxon>
        <taxon>Solanaceae</taxon>
        <taxon>Solanoideae</taxon>
        <taxon>Datureae</taxon>
        <taxon>Datura</taxon>
    </lineage>
</organism>
<dbReference type="Proteomes" id="UP000823775">
    <property type="component" value="Unassembled WGS sequence"/>
</dbReference>